<dbReference type="AlphaFoldDB" id="A0A371G0X1"/>
<sequence length="186" mass="21441">MDIDYSIRKVESCNYGESNPIDVMLYEQYEQSNRLSVMFIKTKISIVLSTSMKMSKTCSKSLTISVPINVVPKTHFERIMESRNVKFLDNDLMSRNDQFKNLVSKHDHVASQPSTSNDRLVVIHNTLHIQIDNDKQSIEQHDPQENVDNIKRSTRKKKSTIHNDNVVCLHESDCNIGVENDPKTFT</sequence>
<protein>
    <submittedName>
        <fullName evidence="2">Uncharacterized protein</fullName>
    </submittedName>
</protein>
<feature type="non-terminal residue" evidence="2">
    <location>
        <position position="1"/>
    </location>
</feature>
<accession>A0A371G0X1</accession>
<dbReference type="OrthoDB" id="1929566at2759"/>
<proteinExistence type="predicted"/>
<evidence type="ECO:0000256" key="1">
    <source>
        <dbReference type="SAM" id="MobiDB-lite"/>
    </source>
</evidence>
<evidence type="ECO:0000313" key="2">
    <source>
        <dbReference type="EMBL" id="RDX83963.1"/>
    </source>
</evidence>
<comment type="caution">
    <text evidence="2">The sequence shown here is derived from an EMBL/GenBank/DDBJ whole genome shotgun (WGS) entry which is preliminary data.</text>
</comment>
<gene>
    <name evidence="2" type="ORF">CR513_35068</name>
</gene>
<feature type="region of interest" description="Disordered" evidence="1">
    <location>
        <begin position="134"/>
        <end position="159"/>
    </location>
</feature>
<dbReference type="Proteomes" id="UP000257109">
    <property type="component" value="Unassembled WGS sequence"/>
</dbReference>
<dbReference type="EMBL" id="QJKJ01007193">
    <property type="protein sequence ID" value="RDX83963.1"/>
    <property type="molecule type" value="Genomic_DNA"/>
</dbReference>
<evidence type="ECO:0000313" key="3">
    <source>
        <dbReference type="Proteomes" id="UP000257109"/>
    </source>
</evidence>
<keyword evidence="3" id="KW-1185">Reference proteome</keyword>
<reference evidence="2" key="1">
    <citation type="submission" date="2018-05" db="EMBL/GenBank/DDBJ databases">
        <title>Draft genome of Mucuna pruriens seed.</title>
        <authorList>
            <person name="Nnadi N.E."/>
            <person name="Vos R."/>
            <person name="Hasami M.H."/>
            <person name="Devisetty U.K."/>
            <person name="Aguiy J.C."/>
        </authorList>
    </citation>
    <scope>NUCLEOTIDE SEQUENCE [LARGE SCALE GENOMIC DNA]</scope>
    <source>
        <tissue evidence="2">Seed</tissue>
    </source>
</reference>
<name>A0A371G0X1_MUCPR</name>
<organism evidence="2 3">
    <name type="scientific">Mucuna pruriens</name>
    <name type="common">Velvet bean</name>
    <name type="synonym">Dolichos pruriens</name>
    <dbReference type="NCBI Taxonomy" id="157652"/>
    <lineage>
        <taxon>Eukaryota</taxon>
        <taxon>Viridiplantae</taxon>
        <taxon>Streptophyta</taxon>
        <taxon>Embryophyta</taxon>
        <taxon>Tracheophyta</taxon>
        <taxon>Spermatophyta</taxon>
        <taxon>Magnoliopsida</taxon>
        <taxon>eudicotyledons</taxon>
        <taxon>Gunneridae</taxon>
        <taxon>Pentapetalae</taxon>
        <taxon>rosids</taxon>
        <taxon>fabids</taxon>
        <taxon>Fabales</taxon>
        <taxon>Fabaceae</taxon>
        <taxon>Papilionoideae</taxon>
        <taxon>50 kb inversion clade</taxon>
        <taxon>NPAAA clade</taxon>
        <taxon>indigoferoid/millettioid clade</taxon>
        <taxon>Phaseoleae</taxon>
        <taxon>Mucuna</taxon>
    </lineage>
</organism>
<feature type="compositionally biased region" description="Basic and acidic residues" evidence="1">
    <location>
        <begin position="134"/>
        <end position="151"/>
    </location>
</feature>